<gene>
    <name evidence="5" type="ORF">VT50_0226400</name>
</gene>
<dbReference type="SFLD" id="SFLDS00029">
    <property type="entry name" value="Radical_SAM"/>
    <property type="match status" value="1"/>
</dbReference>
<dbReference type="Proteomes" id="UP000033615">
    <property type="component" value="Unassembled WGS sequence"/>
</dbReference>
<evidence type="ECO:0000256" key="3">
    <source>
        <dbReference type="ARBA" id="ARBA00023004"/>
    </source>
</evidence>
<keyword evidence="3" id="KW-0408">Iron</keyword>
<keyword evidence="1" id="KW-0949">S-adenosyl-L-methionine</keyword>
<dbReference type="InterPro" id="IPR013785">
    <property type="entry name" value="Aldolase_TIM"/>
</dbReference>
<dbReference type="GO" id="GO:0051536">
    <property type="term" value="F:iron-sulfur cluster binding"/>
    <property type="evidence" value="ECO:0007669"/>
    <property type="project" value="UniProtKB-KW"/>
</dbReference>
<evidence type="ECO:0000313" key="6">
    <source>
        <dbReference type="Proteomes" id="UP000033615"/>
    </source>
</evidence>
<reference evidence="5" key="1">
    <citation type="submission" date="2016-12" db="EMBL/GenBank/DDBJ databases">
        <title>Genome sequence of Streptomyces antioxidans MUSC 164.</title>
        <authorList>
            <person name="Lee L.-H."/>
            <person name="Ser H.-L."/>
        </authorList>
    </citation>
    <scope>NUCLEOTIDE SEQUENCE [LARGE SCALE GENOMIC DNA]</scope>
    <source>
        <strain evidence="5">MUSC 164</strain>
    </source>
</reference>
<dbReference type="GO" id="GO:0046872">
    <property type="term" value="F:metal ion binding"/>
    <property type="evidence" value="ECO:0007669"/>
    <property type="project" value="UniProtKB-KW"/>
</dbReference>
<dbReference type="Pfam" id="PF13353">
    <property type="entry name" value="Fer4_12"/>
    <property type="match status" value="1"/>
</dbReference>
<organism evidence="5 6">
    <name type="scientific">Streptomyces antioxidans</name>
    <dbReference type="NCBI Taxonomy" id="1507734"/>
    <lineage>
        <taxon>Bacteria</taxon>
        <taxon>Bacillati</taxon>
        <taxon>Actinomycetota</taxon>
        <taxon>Actinomycetes</taxon>
        <taxon>Kitasatosporales</taxon>
        <taxon>Streptomycetaceae</taxon>
        <taxon>Streptomyces</taxon>
    </lineage>
</organism>
<keyword evidence="6" id="KW-1185">Reference proteome</keyword>
<evidence type="ECO:0000313" key="5">
    <source>
        <dbReference type="EMBL" id="OPF74681.1"/>
    </source>
</evidence>
<name>A0A1V4CZK2_9ACTN</name>
<keyword evidence="2" id="KW-0479">Metal-binding</keyword>
<comment type="caution">
    <text evidence="5">The sequence shown here is derived from an EMBL/GenBank/DDBJ whole genome shotgun (WGS) entry which is preliminary data.</text>
</comment>
<protein>
    <submittedName>
        <fullName evidence="5">Radical activating enzyme</fullName>
    </submittedName>
</protein>
<accession>A0A1V4CZK2</accession>
<dbReference type="InterPro" id="IPR058240">
    <property type="entry name" value="rSAM_sf"/>
</dbReference>
<dbReference type="EMBL" id="LAKD02000076">
    <property type="protein sequence ID" value="OPF74681.1"/>
    <property type="molecule type" value="Genomic_DNA"/>
</dbReference>
<proteinExistence type="predicted"/>
<evidence type="ECO:0000256" key="4">
    <source>
        <dbReference type="ARBA" id="ARBA00023014"/>
    </source>
</evidence>
<dbReference type="SUPFAM" id="SSF102114">
    <property type="entry name" value="Radical SAM enzymes"/>
    <property type="match status" value="1"/>
</dbReference>
<keyword evidence="4" id="KW-0411">Iron-sulfur</keyword>
<evidence type="ECO:0000256" key="1">
    <source>
        <dbReference type="ARBA" id="ARBA00022691"/>
    </source>
</evidence>
<evidence type="ECO:0000256" key="2">
    <source>
        <dbReference type="ARBA" id="ARBA00022723"/>
    </source>
</evidence>
<dbReference type="GO" id="GO:0003824">
    <property type="term" value="F:catalytic activity"/>
    <property type="evidence" value="ECO:0007669"/>
    <property type="project" value="InterPro"/>
</dbReference>
<dbReference type="InterPro" id="IPR007197">
    <property type="entry name" value="rSAM"/>
</dbReference>
<dbReference type="AlphaFoldDB" id="A0A1V4CZK2"/>
<sequence>MGDGSVENVPGCAEPMLRISQTHFPVETLGPGRRLGIWSQGCGLACPGCMSRHTWDPSGGASRTVSSLLGLWRGALARGADGLTVSGGEPLDQPAALGALLAGAARARAEAVAPGGPAAGREIDILLYTGYEEEEVAADAARSAAVRHADVLVTGRFRTAEPTALVWRGSANQRMRARTARGRARYQEHMARTESGPRLQMVEGDGDVRLYGVPRRGELAALERRLRRAGIALTGASWRP</sequence>
<dbReference type="Gene3D" id="3.20.20.70">
    <property type="entry name" value="Aldolase class I"/>
    <property type="match status" value="1"/>
</dbReference>